<name>A0A0R2ZPD6_PSEVE</name>
<reference evidence="2 5" key="1">
    <citation type="submission" date="2019-09" db="EMBL/GenBank/DDBJ databases">
        <title>Genomic sequencing of 4 copper resistant soil isolates.</title>
        <authorList>
            <person name="Havryliuk O."/>
        </authorList>
    </citation>
    <scope>NUCLEOTIDE SEQUENCE [LARGE SCALE GENOMIC DNA]</scope>
    <source>
        <strain evidence="2 5">UKR4</strain>
    </source>
</reference>
<accession>A0A0R2ZPD6</accession>
<organism evidence="2 5">
    <name type="scientific">Pseudomonas veronii</name>
    <dbReference type="NCBI Taxonomy" id="76761"/>
    <lineage>
        <taxon>Bacteria</taxon>
        <taxon>Pseudomonadati</taxon>
        <taxon>Pseudomonadota</taxon>
        <taxon>Gammaproteobacteria</taxon>
        <taxon>Pseudomonadales</taxon>
        <taxon>Pseudomonadaceae</taxon>
        <taxon>Pseudomonas</taxon>
    </lineage>
</organism>
<evidence type="ECO:0000313" key="5">
    <source>
        <dbReference type="Proteomes" id="UP000323909"/>
    </source>
</evidence>
<evidence type="ECO:0000256" key="1">
    <source>
        <dbReference type="SAM" id="SignalP"/>
    </source>
</evidence>
<evidence type="ECO:0000313" key="6">
    <source>
        <dbReference type="Proteomes" id="UP000552560"/>
    </source>
</evidence>
<dbReference type="EMBL" id="JAEILD010000071">
    <property type="protein sequence ID" value="MBI6650271.1"/>
    <property type="molecule type" value="Genomic_DNA"/>
</dbReference>
<dbReference type="Gene3D" id="2.30.140.50">
    <property type="entry name" value="Protein of unknown function DUF2790"/>
    <property type="match status" value="1"/>
</dbReference>
<evidence type="ECO:0000313" key="4">
    <source>
        <dbReference type="EMBL" id="NMY01113.1"/>
    </source>
</evidence>
<comment type="caution">
    <text evidence="2">The sequence shown here is derived from an EMBL/GenBank/DDBJ whole genome shotgun (WGS) entry which is preliminary data.</text>
</comment>
<feature type="signal peptide" evidence="1">
    <location>
        <begin position="1"/>
        <end position="19"/>
    </location>
</feature>
<dbReference type="OrthoDB" id="6903098at2"/>
<protein>
    <submittedName>
        <fullName evidence="2">DUF2790 domain-containing protein</fullName>
    </submittedName>
</protein>
<dbReference type="EMBL" id="JAAQWE010000059">
    <property type="protein sequence ID" value="NMY01113.1"/>
    <property type="molecule type" value="Genomic_DNA"/>
</dbReference>
<sequence>MKKLIIAAALAVLPIVSQATTFSEKKQLQYIQEHQNAVASYAAKNNKPIPEIQDYKYGMKIDVAKFVRQSQDPRTCEVYQRLMTYEDSRGELNTIRYSLFSQCVNNKN</sequence>
<dbReference type="Pfam" id="PF10976">
    <property type="entry name" value="DUF2790"/>
    <property type="match status" value="1"/>
</dbReference>
<keyword evidence="1" id="KW-0732">Signal</keyword>
<feature type="chain" id="PRO_5044546299" evidence="1">
    <location>
        <begin position="20"/>
        <end position="108"/>
    </location>
</feature>
<evidence type="ECO:0000313" key="2">
    <source>
        <dbReference type="EMBL" id="KAA6170057.1"/>
    </source>
</evidence>
<dbReference type="Proteomes" id="UP000323909">
    <property type="component" value="Unassembled WGS sequence"/>
</dbReference>
<evidence type="ECO:0000313" key="7">
    <source>
        <dbReference type="Proteomes" id="UP000614123"/>
    </source>
</evidence>
<keyword evidence="7" id="KW-1185">Reference proteome</keyword>
<dbReference type="InterPro" id="IPR021245">
    <property type="entry name" value="DUF2790"/>
</dbReference>
<dbReference type="Proteomes" id="UP000614123">
    <property type="component" value="Unassembled WGS sequence"/>
</dbReference>
<evidence type="ECO:0000313" key="3">
    <source>
        <dbReference type="EMBL" id="MBI6650271.1"/>
    </source>
</evidence>
<dbReference type="RefSeq" id="WP_019818112.1">
    <property type="nucleotide sequence ID" value="NZ_CP149793.1"/>
</dbReference>
<dbReference type="GeneID" id="61828716"/>
<dbReference type="AlphaFoldDB" id="A0A0R2ZPD6"/>
<reference evidence="4 6" key="2">
    <citation type="journal article" date="2020" name="Front. Microbiol.">
        <title>Genetic Organization of the aprX-lipA2 Operon Affects the Proteolytic Potential of Pseudomonas Species in Milk.</title>
        <authorList>
            <person name="Maier C."/>
            <person name="Huptas C."/>
            <person name="von Neubeck M."/>
            <person name="Scherer S."/>
            <person name="Wenning M."/>
            <person name="Lucking G."/>
        </authorList>
    </citation>
    <scope>NUCLEOTIDE SEQUENCE [LARGE SCALE GENOMIC DNA]</scope>
    <source>
        <strain evidence="4 6">WS 4671</strain>
    </source>
</reference>
<dbReference type="Proteomes" id="UP000552560">
    <property type="component" value="Unassembled WGS sequence"/>
</dbReference>
<reference evidence="3 7" key="3">
    <citation type="submission" date="2020-12" db="EMBL/GenBank/DDBJ databases">
        <title>Comparative genomic insights into the epidemiology and virulence of plant pathogenic Pseudomonads from Turkey.</title>
        <authorList>
            <person name="Dillon M."/>
            <person name="Ruiz-Bedoya T."/>
            <person name="Bendalovic-Torma C."/>
            <person name="Guttman K.M."/>
            <person name="Kwak H."/>
            <person name="Middleton M.A."/>
            <person name="Wang P.W."/>
            <person name="Horuz S."/>
            <person name="Aysan Y."/>
            <person name="Guttman D.S."/>
        </authorList>
    </citation>
    <scope>NUCLEOTIDE SEQUENCE [LARGE SCALE GENOMIC DNA]</scope>
    <source>
        <strain evidence="3 7">S4_EA_3a</strain>
    </source>
</reference>
<gene>
    <name evidence="2" type="ORF">F3K53_28545</name>
    <name evidence="4" type="ORF">HBO43_31585</name>
    <name evidence="3" type="ORF">YA0849_14815</name>
</gene>
<dbReference type="EMBL" id="VWXT01000594">
    <property type="protein sequence ID" value="KAA6170057.1"/>
    <property type="molecule type" value="Genomic_DNA"/>
</dbReference>
<proteinExistence type="predicted"/>